<evidence type="ECO:0000313" key="2">
    <source>
        <dbReference type="Proteomes" id="UP000091857"/>
    </source>
</evidence>
<organism evidence="1 2">
    <name type="scientific">Manihot esculenta</name>
    <name type="common">Cassava</name>
    <name type="synonym">Jatropha manihot</name>
    <dbReference type="NCBI Taxonomy" id="3983"/>
    <lineage>
        <taxon>Eukaryota</taxon>
        <taxon>Viridiplantae</taxon>
        <taxon>Streptophyta</taxon>
        <taxon>Embryophyta</taxon>
        <taxon>Tracheophyta</taxon>
        <taxon>Spermatophyta</taxon>
        <taxon>Magnoliopsida</taxon>
        <taxon>eudicotyledons</taxon>
        <taxon>Gunneridae</taxon>
        <taxon>Pentapetalae</taxon>
        <taxon>rosids</taxon>
        <taxon>fabids</taxon>
        <taxon>Malpighiales</taxon>
        <taxon>Euphorbiaceae</taxon>
        <taxon>Crotonoideae</taxon>
        <taxon>Manihoteae</taxon>
        <taxon>Manihot</taxon>
    </lineage>
</organism>
<reference evidence="2" key="1">
    <citation type="journal article" date="2016" name="Nat. Biotechnol.">
        <title>Sequencing wild and cultivated cassava and related species reveals extensive interspecific hybridization and genetic diversity.</title>
        <authorList>
            <person name="Bredeson J.V."/>
            <person name="Lyons J.B."/>
            <person name="Prochnik S.E."/>
            <person name="Wu G.A."/>
            <person name="Ha C.M."/>
            <person name="Edsinger-Gonzales E."/>
            <person name="Grimwood J."/>
            <person name="Schmutz J."/>
            <person name="Rabbi I.Y."/>
            <person name="Egesi C."/>
            <person name="Nauluvula P."/>
            <person name="Lebot V."/>
            <person name="Ndunguru J."/>
            <person name="Mkamilo G."/>
            <person name="Bart R.S."/>
            <person name="Setter T.L."/>
            <person name="Gleadow R.M."/>
            <person name="Kulakow P."/>
            <person name="Ferguson M.E."/>
            <person name="Rounsley S."/>
            <person name="Rokhsar D.S."/>
        </authorList>
    </citation>
    <scope>NUCLEOTIDE SEQUENCE [LARGE SCALE GENOMIC DNA]</scope>
    <source>
        <strain evidence="2">cv. AM560-2</strain>
    </source>
</reference>
<dbReference type="EMBL" id="CM004403">
    <property type="protein sequence ID" value="KAG8634659.1"/>
    <property type="molecule type" value="Genomic_DNA"/>
</dbReference>
<name>A0ACB7G457_MANES</name>
<sequence length="281" mass="31327">MQGSEINLTNLTSAWLPVAAAVFLVLHNRSKSEGLVGGLAQMQPSSLHSNFFSSLRQVEKRLKLESPTQPFSLSPPPPLPPAYLRVNELSTESLSTPIYLHVDQEPNTNNSTPLQESSEPPPAFLSSSLHSSSASQNPHHEIPQEQLKTIYGTETNGVDEIELLMQLLGLSDIEQRNHEKEEEKERSCDDSCRCEGGFYDKIVGAKGPKCKKEVERFEGWIKYYLQNCGGEEKREPLRVAFLLLGKAAFQYEDGDGASFGGLEFPSTIEEFLKYDPPRESK</sequence>
<dbReference type="Proteomes" id="UP000091857">
    <property type="component" value="Chromosome 17"/>
</dbReference>
<protein>
    <submittedName>
        <fullName evidence="1">Uncharacterized protein</fullName>
    </submittedName>
</protein>
<accession>A0ACB7G457</accession>
<gene>
    <name evidence="1" type="ORF">MANES_17G067400v8</name>
</gene>
<comment type="caution">
    <text evidence="1">The sequence shown here is derived from an EMBL/GenBank/DDBJ whole genome shotgun (WGS) entry which is preliminary data.</text>
</comment>
<keyword evidence="2" id="KW-1185">Reference proteome</keyword>
<evidence type="ECO:0000313" key="1">
    <source>
        <dbReference type="EMBL" id="KAG8634659.1"/>
    </source>
</evidence>
<proteinExistence type="predicted"/>